<evidence type="ECO:0000313" key="3">
    <source>
        <dbReference type="Proteomes" id="UP001066276"/>
    </source>
</evidence>
<feature type="compositionally biased region" description="Low complexity" evidence="1">
    <location>
        <begin position="39"/>
        <end position="54"/>
    </location>
</feature>
<accession>A0AAV7LYW5</accession>
<comment type="caution">
    <text evidence="2">The sequence shown here is derived from an EMBL/GenBank/DDBJ whole genome shotgun (WGS) entry which is preliminary data.</text>
</comment>
<evidence type="ECO:0000313" key="2">
    <source>
        <dbReference type="EMBL" id="KAJ1096397.1"/>
    </source>
</evidence>
<name>A0AAV7LYW5_PLEWA</name>
<reference evidence="2" key="1">
    <citation type="journal article" date="2022" name="bioRxiv">
        <title>Sequencing and chromosome-scale assembly of the giantPleurodeles waltlgenome.</title>
        <authorList>
            <person name="Brown T."/>
            <person name="Elewa A."/>
            <person name="Iarovenko S."/>
            <person name="Subramanian E."/>
            <person name="Araus A.J."/>
            <person name="Petzold A."/>
            <person name="Susuki M."/>
            <person name="Suzuki K.-i.T."/>
            <person name="Hayashi T."/>
            <person name="Toyoda A."/>
            <person name="Oliveira C."/>
            <person name="Osipova E."/>
            <person name="Leigh N.D."/>
            <person name="Simon A."/>
            <person name="Yun M.H."/>
        </authorList>
    </citation>
    <scope>NUCLEOTIDE SEQUENCE</scope>
    <source>
        <strain evidence="2">20211129_DDA</strain>
        <tissue evidence="2">Liver</tissue>
    </source>
</reference>
<evidence type="ECO:0000256" key="1">
    <source>
        <dbReference type="SAM" id="MobiDB-lite"/>
    </source>
</evidence>
<protein>
    <submittedName>
        <fullName evidence="2">Uncharacterized protein</fullName>
    </submittedName>
</protein>
<proteinExistence type="predicted"/>
<keyword evidence="3" id="KW-1185">Reference proteome</keyword>
<gene>
    <name evidence="2" type="ORF">NDU88_001539</name>
</gene>
<dbReference type="EMBL" id="JANPWB010000014">
    <property type="protein sequence ID" value="KAJ1096397.1"/>
    <property type="molecule type" value="Genomic_DNA"/>
</dbReference>
<sequence>MKTCRGRDLPVVPDLEQRLQERRSALQRAAVPSGVGRCSGPDAPDSPSSDGESSVATWPSVHSSHAPPEITPALDNV</sequence>
<organism evidence="2 3">
    <name type="scientific">Pleurodeles waltl</name>
    <name type="common">Iberian ribbed newt</name>
    <dbReference type="NCBI Taxonomy" id="8319"/>
    <lineage>
        <taxon>Eukaryota</taxon>
        <taxon>Metazoa</taxon>
        <taxon>Chordata</taxon>
        <taxon>Craniata</taxon>
        <taxon>Vertebrata</taxon>
        <taxon>Euteleostomi</taxon>
        <taxon>Amphibia</taxon>
        <taxon>Batrachia</taxon>
        <taxon>Caudata</taxon>
        <taxon>Salamandroidea</taxon>
        <taxon>Salamandridae</taxon>
        <taxon>Pleurodelinae</taxon>
        <taxon>Pleurodeles</taxon>
    </lineage>
</organism>
<feature type="region of interest" description="Disordered" evidence="1">
    <location>
        <begin position="25"/>
        <end position="77"/>
    </location>
</feature>
<dbReference type="AlphaFoldDB" id="A0AAV7LYW5"/>
<dbReference type="Proteomes" id="UP001066276">
    <property type="component" value="Chromosome 10"/>
</dbReference>